<dbReference type="PROSITE" id="PS50893">
    <property type="entry name" value="ABC_TRANSPORTER_2"/>
    <property type="match status" value="1"/>
</dbReference>
<keyword evidence="4" id="KW-0201">Cytochrome c-type biogenesis</keyword>
<dbReference type="GO" id="GO:0016887">
    <property type="term" value="F:ATP hydrolysis activity"/>
    <property type="evidence" value="ECO:0007669"/>
    <property type="project" value="InterPro"/>
</dbReference>
<evidence type="ECO:0000313" key="9">
    <source>
        <dbReference type="EMBL" id="MBB3931473.1"/>
    </source>
</evidence>
<dbReference type="InterPro" id="IPR003593">
    <property type="entry name" value="AAA+_ATPase"/>
</dbReference>
<organism evidence="9 10">
    <name type="scientific">Kaistia hirudinis</name>
    <dbReference type="NCBI Taxonomy" id="1293440"/>
    <lineage>
        <taxon>Bacteria</taxon>
        <taxon>Pseudomonadati</taxon>
        <taxon>Pseudomonadota</taxon>
        <taxon>Alphaproteobacteria</taxon>
        <taxon>Hyphomicrobiales</taxon>
        <taxon>Kaistiaceae</taxon>
        <taxon>Kaistia</taxon>
    </lineage>
</organism>
<evidence type="ECO:0000259" key="8">
    <source>
        <dbReference type="PROSITE" id="PS50893"/>
    </source>
</evidence>
<evidence type="ECO:0000256" key="7">
    <source>
        <dbReference type="ARBA" id="ARBA00023136"/>
    </source>
</evidence>
<evidence type="ECO:0000313" key="10">
    <source>
        <dbReference type="Proteomes" id="UP000553963"/>
    </source>
</evidence>
<dbReference type="NCBIfam" id="TIGR01189">
    <property type="entry name" value="ccmA"/>
    <property type="match status" value="1"/>
</dbReference>
<dbReference type="GO" id="GO:0005524">
    <property type="term" value="F:ATP binding"/>
    <property type="evidence" value="ECO:0007669"/>
    <property type="project" value="UniProtKB-KW"/>
</dbReference>
<accession>A0A840AQC2</accession>
<dbReference type="Gene3D" id="3.40.50.300">
    <property type="entry name" value="P-loop containing nucleotide triphosphate hydrolases"/>
    <property type="match status" value="1"/>
</dbReference>
<protein>
    <submittedName>
        <fullName evidence="9">Heme exporter protein A</fullName>
    </submittedName>
</protein>
<dbReference type="InterPro" id="IPR017871">
    <property type="entry name" value="ABC_transporter-like_CS"/>
</dbReference>
<evidence type="ECO:0000256" key="5">
    <source>
        <dbReference type="ARBA" id="ARBA00022840"/>
    </source>
</evidence>
<dbReference type="Proteomes" id="UP000553963">
    <property type="component" value="Unassembled WGS sequence"/>
</dbReference>
<dbReference type="PANTHER" id="PTHR43499:SF1">
    <property type="entry name" value="ABC TRANSPORTER I FAMILY MEMBER 1"/>
    <property type="match status" value="1"/>
</dbReference>
<keyword evidence="7" id="KW-0472">Membrane</keyword>
<keyword evidence="10" id="KW-1185">Reference proteome</keyword>
<comment type="similarity">
    <text evidence="1">Belongs to the ABC transporter superfamily.</text>
</comment>
<dbReference type="SMART" id="SM00382">
    <property type="entry name" value="AAA"/>
    <property type="match status" value="1"/>
</dbReference>
<reference evidence="9 10" key="1">
    <citation type="submission" date="2020-08" db="EMBL/GenBank/DDBJ databases">
        <title>Genomic Encyclopedia of Type Strains, Phase IV (KMG-IV): sequencing the most valuable type-strain genomes for metagenomic binning, comparative biology and taxonomic classification.</title>
        <authorList>
            <person name="Goeker M."/>
        </authorList>
    </citation>
    <scope>NUCLEOTIDE SEQUENCE [LARGE SCALE GENOMIC DNA]</scope>
    <source>
        <strain evidence="9 10">DSM 25966</strain>
    </source>
</reference>
<keyword evidence="6" id="KW-1278">Translocase</keyword>
<evidence type="ECO:0000256" key="1">
    <source>
        <dbReference type="ARBA" id="ARBA00005417"/>
    </source>
</evidence>
<name>A0A840AQC2_9HYPH</name>
<feature type="domain" description="ABC transporter" evidence="8">
    <location>
        <begin position="4"/>
        <end position="201"/>
    </location>
</feature>
<dbReference type="PANTHER" id="PTHR43499">
    <property type="entry name" value="ABC TRANSPORTER I FAMILY MEMBER 1"/>
    <property type="match status" value="1"/>
</dbReference>
<keyword evidence="2" id="KW-0813">Transport</keyword>
<dbReference type="AlphaFoldDB" id="A0A840AQC2"/>
<dbReference type="EMBL" id="JACIDS010000003">
    <property type="protein sequence ID" value="MBB3931473.1"/>
    <property type="molecule type" value="Genomic_DNA"/>
</dbReference>
<dbReference type="Pfam" id="PF00005">
    <property type="entry name" value="ABC_tran"/>
    <property type="match status" value="1"/>
</dbReference>
<dbReference type="InterPro" id="IPR027417">
    <property type="entry name" value="P-loop_NTPase"/>
</dbReference>
<dbReference type="InterPro" id="IPR005895">
    <property type="entry name" value="ABC_transptr_haem_export_CcmA"/>
</dbReference>
<dbReference type="GO" id="GO:0022857">
    <property type="term" value="F:transmembrane transporter activity"/>
    <property type="evidence" value="ECO:0007669"/>
    <property type="project" value="InterPro"/>
</dbReference>
<comment type="caution">
    <text evidence="9">The sequence shown here is derived from an EMBL/GenBank/DDBJ whole genome shotgun (WGS) entry which is preliminary data.</text>
</comment>
<keyword evidence="5" id="KW-0067">ATP-binding</keyword>
<evidence type="ECO:0000256" key="4">
    <source>
        <dbReference type="ARBA" id="ARBA00022748"/>
    </source>
</evidence>
<dbReference type="PROSITE" id="PS00211">
    <property type="entry name" value="ABC_TRANSPORTER_1"/>
    <property type="match status" value="1"/>
</dbReference>
<sequence>MTQLDVSDLAVERGGRLILSDVSFVLRAGELIVLTGLNGAGKSTLLRAVAGLLPRSEGAIRLVPDEPPMAEACHYFGHLDALKPSLSVADNLGLWTRVAGAPGLAVEEALARIGLDALADLPAAYLSAGQRRRVGFARLLLVRRPIWLLDEPTSALDTEAEQVFGALLGQHLASGGSAIVATHRPLPIEAATVLRLGAGGIA</sequence>
<dbReference type="InterPro" id="IPR003439">
    <property type="entry name" value="ABC_transporter-like_ATP-bd"/>
</dbReference>
<dbReference type="GO" id="GO:0017004">
    <property type="term" value="P:cytochrome complex assembly"/>
    <property type="evidence" value="ECO:0007669"/>
    <property type="project" value="UniProtKB-KW"/>
</dbReference>
<keyword evidence="3" id="KW-0547">Nucleotide-binding</keyword>
<dbReference type="SUPFAM" id="SSF52540">
    <property type="entry name" value="P-loop containing nucleoside triphosphate hydrolases"/>
    <property type="match status" value="1"/>
</dbReference>
<evidence type="ECO:0000256" key="2">
    <source>
        <dbReference type="ARBA" id="ARBA00022448"/>
    </source>
</evidence>
<gene>
    <name evidence="9" type="ORF">GGR25_002523</name>
</gene>
<evidence type="ECO:0000256" key="3">
    <source>
        <dbReference type="ARBA" id="ARBA00022741"/>
    </source>
</evidence>
<dbReference type="RefSeq" id="WP_183399107.1">
    <property type="nucleotide sequence ID" value="NZ_JACIDS010000003.1"/>
</dbReference>
<evidence type="ECO:0000256" key="6">
    <source>
        <dbReference type="ARBA" id="ARBA00022967"/>
    </source>
</evidence>
<proteinExistence type="inferred from homology"/>